<evidence type="ECO:0000256" key="2">
    <source>
        <dbReference type="ARBA" id="ARBA00022692"/>
    </source>
</evidence>
<feature type="transmembrane region" description="Helical" evidence="5">
    <location>
        <begin position="156"/>
        <end position="175"/>
    </location>
</feature>
<dbReference type="OrthoDB" id="6656329at2"/>
<dbReference type="AlphaFoldDB" id="A0A081NTC1"/>
<dbReference type="Pfam" id="PF01794">
    <property type="entry name" value="Ferric_reduct"/>
    <property type="match status" value="1"/>
</dbReference>
<comment type="subcellular location">
    <subcellularLocation>
        <location evidence="1">Membrane</location>
        <topology evidence="1">Multi-pass membrane protein</topology>
    </subcellularLocation>
</comment>
<organism evidence="7 8">
    <name type="scientific">Paenibacillus tyrfis</name>
    <dbReference type="NCBI Taxonomy" id="1501230"/>
    <lineage>
        <taxon>Bacteria</taxon>
        <taxon>Bacillati</taxon>
        <taxon>Bacillota</taxon>
        <taxon>Bacilli</taxon>
        <taxon>Bacillales</taxon>
        <taxon>Paenibacillaceae</taxon>
        <taxon>Paenibacillus</taxon>
    </lineage>
</organism>
<feature type="transmembrane region" description="Helical" evidence="5">
    <location>
        <begin position="54"/>
        <end position="73"/>
    </location>
</feature>
<evidence type="ECO:0000259" key="6">
    <source>
        <dbReference type="Pfam" id="PF01794"/>
    </source>
</evidence>
<comment type="caution">
    <text evidence="7">The sequence shown here is derived from an EMBL/GenBank/DDBJ whole genome shotgun (WGS) entry which is preliminary data.</text>
</comment>
<feature type="transmembrane region" description="Helical" evidence="5">
    <location>
        <begin position="123"/>
        <end position="144"/>
    </location>
</feature>
<dbReference type="EMBL" id="JNVM01000066">
    <property type="protein sequence ID" value="KEQ21694.1"/>
    <property type="molecule type" value="Genomic_DNA"/>
</dbReference>
<keyword evidence="2 5" id="KW-0812">Transmembrane</keyword>
<dbReference type="Proteomes" id="UP000028123">
    <property type="component" value="Unassembled WGS sequence"/>
</dbReference>
<name>A0A081NTC1_9BACL</name>
<evidence type="ECO:0000313" key="7">
    <source>
        <dbReference type="EMBL" id="KEQ21694.1"/>
    </source>
</evidence>
<reference evidence="7 8" key="1">
    <citation type="submission" date="2014-06" db="EMBL/GenBank/DDBJ databases">
        <title>Draft genome sequence of Paenibacillus sp. MSt1.</title>
        <authorList>
            <person name="Aw Y.K."/>
            <person name="Ong K.S."/>
            <person name="Gan H.M."/>
            <person name="Lee S.M."/>
        </authorList>
    </citation>
    <scope>NUCLEOTIDE SEQUENCE [LARGE SCALE GENOMIC DNA]</scope>
    <source>
        <strain evidence="7 8">MSt1</strain>
    </source>
</reference>
<dbReference type="InterPro" id="IPR013130">
    <property type="entry name" value="Fe3_Rdtase_TM_dom"/>
</dbReference>
<keyword evidence="4 5" id="KW-0472">Membrane</keyword>
<evidence type="ECO:0000313" key="8">
    <source>
        <dbReference type="Proteomes" id="UP000028123"/>
    </source>
</evidence>
<dbReference type="GO" id="GO:0016020">
    <property type="term" value="C:membrane"/>
    <property type="evidence" value="ECO:0007669"/>
    <property type="project" value="UniProtKB-SubCell"/>
</dbReference>
<sequence length="190" mass="21271">MIQWIVDWPVWQIIRVTGIVSFVCLSLGIALGIIYSYPVWPAKSKAKLYKLHQLFNHTGIVLMLLHAVFPVISTYMPFSWKEVLLPFAAQHEPVLNGLGTLAVYGLLIVLLSTDLRSAIGKKLWHMLHLLSYPIFILVAVHGFFLGSDTALAGIRWTYIGSFILIGLLTIGRLMFISSQGPAAKKEKRLV</sequence>
<evidence type="ECO:0000256" key="1">
    <source>
        <dbReference type="ARBA" id="ARBA00004141"/>
    </source>
</evidence>
<evidence type="ECO:0000256" key="5">
    <source>
        <dbReference type="SAM" id="Phobius"/>
    </source>
</evidence>
<gene>
    <name evidence="7" type="ORF">ET33_34120</name>
</gene>
<dbReference type="RefSeq" id="WP_036693702.1">
    <property type="nucleotide sequence ID" value="NZ_FYEP01000002.1"/>
</dbReference>
<protein>
    <submittedName>
        <fullName evidence="7">Ferric reductase</fullName>
    </submittedName>
</protein>
<dbReference type="eggNOG" id="COG4097">
    <property type="taxonomic scope" value="Bacteria"/>
</dbReference>
<accession>A0A081NTC1</accession>
<evidence type="ECO:0000256" key="3">
    <source>
        <dbReference type="ARBA" id="ARBA00022989"/>
    </source>
</evidence>
<evidence type="ECO:0000256" key="4">
    <source>
        <dbReference type="ARBA" id="ARBA00023136"/>
    </source>
</evidence>
<keyword evidence="3 5" id="KW-1133">Transmembrane helix</keyword>
<proteinExistence type="predicted"/>
<keyword evidence="8" id="KW-1185">Reference proteome</keyword>
<feature type="transmembrane region" description="Helical" evidence="5">
    <location>
        <begin position="93"/>
        <end position="111"/>
    </location>
</feature>
<feature type="transmembrane region" description="Helical" evidence="5">
    <location>
        <begin position="12"/>
        <end position="34"/>
    </location>
</feature>
<feature type="domain" description="Ferric oxidoreductase" evidence="6">
    <location>
        <begin position="17"/>
        <end position="138"/>
    </location>
</feature>